<accession>L0FWG8</accession>
<keyword evidence="2" id="KW-1185">Reference proteome</keyword>
<gene>
    <name evidence="1" type="ordered locus">Echvi_1996</name>
</gene>
<name>L0FWG8_ECHVK</name>
<proteinExistence type="predicted"/>
<evidence type="ECO:0000313" key="2">
    <source>
        <dbReference type="Proteomes" id="UP000010796"/>
    </source>
</evidence>
<reference evidence="2" key="1">
    <citation type="submission" date="2012-02" db="EMBL/GenBank/DDBJ databases">
        <title>The complete genome of Echinicola vietnamensis DSM 17526.</title>
        <authorList>
            <person name="Lucas S."/>
            <person name="Copeland A."/>
            <person name="Lapidus A."/>
            <person name="Glavina del Rio T."/>
            <person name="Dalin E."/>
            <person name="Tice H."/>
            <person name="Bruce D."/>
            <person name="Goodwin L."/>
            <person name="Pitluck S."/>
            <person name="Peters L."/>
            <person name="Ovchinnikova G."/>
            <person name="Teshima H."/>
            <person name="Kyrpides N."/>
            <person name="Mavromatis K."/>
            <person name="Ivanova N."/>
            <person name="Brettin T."/>
            <person name="Detter J.C."/>
            <person name="Han C."/>
            <person name="Larimer F."/>
            <person name="Land M."/>
            <person name="Hauser L."/>
            <person name="Markowitz V."/>
            <person name="Cheng J.-F."/>
            <person name="Hugenholtz P."/>
            <person name="Woyke T."/>
            <person name="Wu D."/>
            <person name="Brambilla E."/>
            <person name="Klenk H.-P."/>
            <person name="Eisen J.A."/>
        </authorList>
    </citation>
    <scope>NUCLEOTIDE SEQUENCE [LARGE SCALE GENOMIC DNA]</scope>
    <source>
        <strain evidence="2">DSM 17526 / LMG 23754 / KMM 6221</strain>
    </source>
</reference>
<protein>
    <submittedName>
        <fullName evidence="1">Uncharacterized protein</fullName>
    </submittedName>
</protein>
<evidence type="ECO:0000313" key="1">
    <source>
        <dbReference type="EMBL" id="AGA78249.1"/>
    </source>
</evidence>
<organism evidence="1 2">
    <name type="scientific">Echinicola vietnamensis (strain DSM 17526 / LMG 23754 / KMM 6221)</name>
    <dbReference type="NCBI Taxonomy" id="926556"/>
    <lineage>
        <taxon>Bacteria</taxon>
        <taxon>Pseudomonadati</taxon>
        <taxon>Bacteroidota</taxon>
        <taxon>Cytophagia</taxon>
        <taxon>Cytophagales</taxon>
        <taxon>Cyclobacteriaceae</taxon>
        <taxon>Echinicola</taxon>
    </lineage>
</organism>
<dbReference type="AlphaFoldDB" id="L0FWG8"/>
<dbReference type="Proteomes" id="UP000010796">
    <property type="component" value="Chromosome"/>
</dbReference>
<dbReference type="KEGG" id="evi:Echvi_1996"/>
<sequence length="46" mass="5123">MEGRLVFVLFSEGYGCNDADFQQDKSHGKNDLALIAVDAAFEQDEK</sequence>
<dbReference type="STRING" id="926556.Echvi_1996"/>
<dbReference type="EMBL" id="CP003346">
    <property type="protein sequence ID" value="AGA78249.1"/>
    <property type="molecule type" value="Genomic_DNA"/>
</dbReference>
<dbReference type="HOGENOM" id="CLU_3183006_0_0_10"/>